<feature type="compositionally biased region" description="Basic and acidic residues" evidence="1">
    <location>
        <begin position="32"/>
        <end position="65"/>
    </location>
</feature>
<protein>
    <submittedName>
        <fullName evidence="3">Uncharacterized protein</fullName>
    </submittedName>
</protein>
<evidence type="ECO:0000256" key="1">
    <source>
        <dbReference type="SAM" id="MobiDB-lite"/>
    </source>
</evidence>
<name>A0A6A2WGE4_HIBSY</name>
<proteinExistence type="predicted"/>
<organism evidence="3 4">
    <name type="scientific">Hibiscus syriacus</name>
    <name type="common">Rose of Sharon</name>
    <dbReference type="NCBI Taxonomy" id="106335"/>
    <lineage>
        <taxon>Eukaryota</taxon>
        <taxon>Viridiplantae</taxon>
        <taxon>Streptophyta</taxon>
        <taxon>Embryophyta</taxon>
        <taxon>Tracheophyta</taxon>
        <taxon>Spermatophyta</taxon>
        <taxon>Magnoliopsida</taxon>
        <taxon>eudicotyledons</taxon>
        <taxon>Gunneridae</taxon>
        <taxon>Pentapetalae</taxon>
        <taxon>rosids</taxon>
        <taxon>malvids</taxon>
        <taxon>Malvales</taxon>
        <taxon>Malvaceae</taxon>
        <taxon>Malvoideae</taxon>
        <taxon>Hibiscus</taxon>
    </lineage>
</organism>
<feature type="transmembrane region" description="Helical" evidence="2">
    <location>
        <begin position="162"/>
        <end position="190"/>
    </location>
</feature>
<dbReference type="AlphaFoldDB" id="A0A6A2WGE4"/>
<keyword evidence="2" id="KW-1133">Transmembrane helix</keyword>
<feature type="compositionally biased region" description="Basic and acidic residues" evidence="1">
    <location>
        <begin position="1"/>
        <end position="19"/>
    </location>
</feature>
<dbReference type="Proteomes" id="UP000436088">
    <property type="component" value="Unassembled WGS sequence"/>
</dbReference>
<feature type="transmembrane region" description="Helical" evidence="2">
    <location>
        <begin position="288"/>
        <end position="308"/>
    </location>
</feature>
<feature type="region of interest" description="Disordered" evidence="1">
    <location>
        <begin position="1"/>
        <end position="150"/>
    </location>
</feature>
<evidence type="ECO:0000256" key="2">
    <source>
        <dbReference type="SAM" id="Phobius"/>
    </source>
</evidence>
<gene>
    <name evidence="3" type="ORF">F3Y22_tig00116989pilonHSYRG00199</name>
</gene>
<feature type="compositionally biased region" description="Polar residues" evidence="1">
    <location>
        <begin position="21"/>
        <end position="31"/>
    </location>
</feature>
<keyword evidence="2" id="KW-0472">Membrane</keyword>
<evidence type="ECO:0000313" key="3">
    <source>
        <dbReference type="EMBL" id="KAE8657548.1"/>
    </source>
</evidence>
<feature type="compositionally biased region" description="Polar residues" evidence="1">
    <location>
        <begin position="141"/>
        <end position="150"/>
    </location>
</feature>
<reference evidence="3" key="1">
    <citation type="submission" date="2019-09" db="EMBL/GenBank/DDBJ databases">
        <title>Draft genome information of white flower Hibiscus syriacus.</title>
        <authorList>
            <person name="Kim Y.-M."/>
        </authorList>
    </citation>
    <scope>NUCLEOTIDE SEQUENCE [LARGE SCALE GENOMIC DNA]</scope>
    <source>
        <strain evidence="3">YM2019G1</strain>
    </source>
</reference>
<feature type="transmembrane region" description="Helical" evidence="2">
    <location>
        <begin position="210"/>
        <end position="228"/>
    </location>
</feature>
<keyword evidence="2" id="KW-0812">Transmembrane</keyword>
<evidence type="ECO:0000313" key="4">
    <source>
        <dbReference type="Proteomes" id="UP000436088"/>
    </source>
</evidence>
<keyword evidence="4" id="KW-1185">Reference proteome</keyword>
<accession>A0A6A2WGE4</accession>
<sequence length="321" mass="35313">METSSEKEERKRKNAEKGLNRMSQIRSARPQSQEHHPTPSSTDVKKGSFDARDRKVFFTDDDHQSPETNQSHDISAAPVGLSEASTSSTLKQGGMPEISSANTRDIGSQAEILSKGTDKHKTSARAVGESQPETSSKRKASTNTESIQKTSRNQANLYSSKLLNSCIIASVTTRGLCALLIAFCVLLSHINFPLLGLSIGTVDSNVSSKPFYIILLTDFTIVLSRLFLGRKGVSLEVEEEKPAACQDDKKNWDATVMLLERGLVAYRTIQALFTDFSIYAVVHSTQVHILLSANIFVSHLAVLAWYIIESEGFIFTSENII</sequence>
<comment type="caution">
    <text evidence="3">The sequence shown here is derived from an EMBL/GenBank/DDBJ whole genome shotgun (WGS) entry which is preliminary data.</text>
</comment>
<dbReference type="PANTHER" id="PTHR35469">
    <property type="entry name" value="TRANSMEMBRANE PROTEIN"/>
    <property type="match status" value="1"/>
</dbReference>
<dbReference type="EMBL" id="VEPZ02001757">
    <property type="protein sequence ID" value="KAE8657548.1"/>
    <property type="molecule type" value="Genomic_DNA"/>
</dbReference>
<dbReference type="PANTHER" id="PTHR35469:SF5">
    <property type="entry name" value="TRANSMEMBRANE PROTEIN"/>
    <property type="match status" value="1"/>
</dbReference>